<evidence type="ECO:0000256" key="3">
    <source>
        <dbReference type="ARBA" id="ARBA00011037"/>
    </source>
</evidence>
<feature type="site" description="Transition state stabilizer" evidence="7 9">
    <location>
        <position position="18"/>
    </location>
</feature>
<comment type="pathway">
    <text evidence="2 7">Metabolic intermediate biosynthesis; chorismate biosynthesis; chorismate from D-erythrose 4-phosphate and phosphoenolpyruvate: step 3/7.</text>
</comment>
<keyword evidence="11" id="KW-1185">Reference proteome</keyword>
<name>A0A254T673_9BURK</name>
<dbReference type="AlphaFoldDB" id="A0A254T673"/>
<dbReference type="NCBIfam" id="NF003807">
    <property type="entry name" value="PRK05395.1-4"/>
    <property type="match status" value="1"/>
</dbReference>
<evidence type="ECO:0000256" key="4">
    <source>
        <dbReference type="ARBA" id="ARBA00011193"/>
    </source>
</evidence>
<feature type="binding site" evidence="7">
    <location>
        <position position="75"/>
    </location>
    <ligand>
        <name>substrate</name>
    </ligand>
</feature>
<evidence type="ECO:0000256" key="7">
    <source>
        <dbReference type="HAMAP-Rule" id="MF_00169"/>
    </source>
</evidence>
<evidence type="ECO:0000256" key="6">
    <source>
        <dbReference type="ARBA" id="ARBA00023239"/>
    </source>
</evidence>
<comment type="caution">
    <text evidence="7">Lacks conserved residue(s) required for the propagation of feature annotation.</text>
</comment>
<comment type="function">
    <text evidence="7">Catalyzes a trans-dehydration via an enolate intermediate.</text>
</comment>
<dbReference type="EC" id="4.2.1.10" evidence="5 7"/>
<accession>A0A254T673</accession>
<keyword evidence="6 7" id="KW-0456">Lyase</keyword>
<dbReference type="GO" id="GO:0008652">
    <property type="term" value="P:amino acid biosynthetic process"/>
    <property type="evidence" value="ECO:0007669"/>
    <property type="project" value="UniProtKB-KW"/>
</dbReference>
<comment type="caution">
    <text evidence="10">The sequence shown here is derived from an EMBL/GenBank/DDBJ whole genome shotgun (WGS) entry which is preliminary data.</text>
</comment>
<dbReference type="InterPro" id="IPR001874">
    <property type="entry name" value="DHquinase_II"/>
</dbReference>
<dbReference type="PANTHER" id="PTHR21272:SF3">
    <property type="entry name" value="CATABOLIC 3-DEHYDROQUINASE"/>
    <property type="match status" value="1"/>
</dbReference>
<evidence type="ECO:0000313" key="10">
    <source>
        <dbReference type="EMBL" id="OWW18156.1"/>
    </source>
</evidence>
<evidence type="ECO:0000256" key="9">
    <source>
        <dbReference type="PIRSR" id="PIRSR001399-3"/>
    </source>
</evidence>
<comment type="subunit">
    <text evidence="4 7">Homododecamer.</text>
</comment>
<keyword evidence="7" id="KW-0057">Aromatic amino acid biosynthesis</keyword>
<feature type="binding site" evidence="7">
    <location>
        <position position="88"/>
    </location>
    <ligand>
        <name>substrate</name>
    </ligand>
</feature>
<dbReference type="GO" id="GO:0009423">
    <property type="term" value="P:chorismate biosynthetic process"/>
    <property type="evidence" value="ECO:0007669"/>
    <property type="project" value="UniProtKB-UniRule"/>
</dbReference>
<dbReference type="HAMAP" id="MF_00169">
    <property type="entry name" value="AroQ"/>
    <property type="match status" value="1"/>
</dbReference>
<dbReference type="RefSeq" id="WP_088710679.1">
    <property type="nucleotide sequence ID" value="NZ_LSTO01000020.1"/>
</dbReference>
<gene>
    <name evidence="7" type="primary">aroQ</name>
    <name evidence="10" type="ORF">AYR66_03075</name>
</gene>
<dbReference type="InterPro" id="IPR036441">
    <property type="entry name" value="DHquinase_II_sf"/>
</dbReference>
<comment type="catalytic activity">
    <reaction evidence="1 7">
        <text>3-dehydroquinate = 3-dehydroshikimate + H2O</text>
        <dbReference type="Rhea" id="RHEA:21096"/>
        <dbReference type="ChEBI" id="CHEBI:15377"/>
        <dbReference type="ChEBI" id="CHEBI:16630"/>
        <dbReference type="ChEBI" id="CHEBI:32364"/>
        <dbReference type="EC" id="4.2.1.10"/>
    </reaction>
</comment>
<evidence type="ECO:0000256" key="2">
    <source>
        <dbReference type="ARBA" id="ARBA00004902"/>
    </source>
</evidence>
<dbReference type="GO" id="GO:0009073">
    <property type="term" value="P:aromatic amino acid family biosynthetic process"/>
    <property type="evidence" value="ECO:0007669"/>
    <property type="project" value="UniProtKB-KW"/>
</dbReference>
<dbReference type="EMBL" id="LSTO01000020">
    <property type="protein sequence ID" value="OWW18156.1"/>
    <property type="molecule type" value="Genomic_DNA"/>
</dbReference>
<dbReference type="PIRSF" id="PIRSF001399">
    <property type="entry name" value="DHquinase_II"/>
    <property type="match status" value="1"/>
</dbReference>
<sequence length="146" mass="16062">MKKILVVQGANMAYLGRRQPELYGTTTALELDAMLQAHARCNDYSIEIFYTHVEGEAISRLYRAVGEGIDGLVMNPAGFLYAGYALRDCLRAVPFPYIEVHMTNLDKRGMHSVLAETAVGLIAGFGIRSYLLGLEAMLAHVDPPTL</sequence>
<comment type="similarity">
    <text evidence="3 7">Belongs to the type-II 3-dehydroquinase family.</text>
</comment>
<proteinExistence type="inferred from homology"/>
<evidence type="ECO:0000256" key="8">
    <source>
        <dbReference type="PIRSR" id="PIRSR001399-1"/>
    </source>
</evidence>
<dbReference type="PANTHER" id="PTHR21272">
    <property type="entry name" value="CATABOLIC 3-DEHYDROQUINASE"/>
    <property type="match status" value="1"/>
</dbReference>
<feature type="active site" description="Proton donor" evidence="7 8">
    <location>
        <position position="101"/>
    </location>
</feature>
<feature type="active site" description="Proton acceptor" evidence="7 8">
    <location>
        <position position="23"/>
    </location>
</feature>
<dbReference type="Gene3D" id="3.40.50.9100">
    <property type="entry name" value="Dehydroquinase, class II"/>
    <property type="match status" value="1"/>
</dbReference>
<dbReference type="Proteomes" id="UP000197535">
    <property type="component" value="Unassembled WGS sequence"/>
</dbReference>
<organism evidence="10 11">
    <name type="scientific">Noviherbaspirillum denitrificans</name>
    <dbReference type="NCBI Taxonomy" id="1968433"/>
    <lineage>
        <taxon>Bacteria</taxon>
        <taxon>Pseudomonadati</taxon>
        <taxon>Pseudomonadota</taxon>
        <taxon>Betaproteobacteria</taxon>
        <taxon>Burkholderiales</taxon>
        <taxon>Oxalobacteraceae</taxon>
        <taxon>Noviherbaspirillum</taxon>
    </lineage>
</organism>
<feature type="binding site" evidence="7">
    <location>
        <begin position="102"/>
        <end position="103"/>
    </location>
    <ligand>
        <name>substrate</name>
    </ligand>
</feature>
<dbReference type="SUPFAM" id="SSF52304">
    <property type="entry name" value="Type II 3-dehydroquinate dehydratase"/>
    <property type="match status" value="1"/>
</dbReference>
<evidence type="ECO:0000256" key="5">
    <source>
        <dbReference type="ARBA" id="ARBA00012060"/>
    </source>
</evidence>
<dbReference type="OrthoDB" id="9790793at2"/>
<dbReference type="UniPathway" id="UPA00053">
    <property type="reaction ID" value="UER00086"/>
</dbReference>
<evidence type="ECO:0000256" key="1">
    <source>
        <dbReference type="ARBA" id="ARBA00001864"/>
    </source>
</evidence>
<protein>
    <recommendedName>
        <fullName evidence="5 7">3-dehydroquinate dehydratase</fullName>
        <shortName evidence="7">3-dehydroquinase</shortName>
        <ecNumber evidence="5 7">4.2.1.10</ecNumber>
    </recommendedName>
    <alternativeName>
        <fullName evidence="7">Type II DHQase</fullName>
    </alternativeName>
</protein>
<evidence type="ECO:0000313" key="11">
    <source>
        <dbReference type="Proteomes" id="UP000197535"/>
    </source>
</evidence>
<reference evidence="10 11" key="1">
    <citation type="submission" date="2016-02" db="EMBL/GenBank/DDBJ databases">
        <authorList>
            <person name="Wen L."/>
            <person name="He K."/>
            <person name="Yang H."/>
        </authorList>
    </citation>
    <scope>NUCLEOTIDE SEQUENCE [LARGE SCALE GENOMIC DNA]</scope>
    <source>
        <strain evidence="10 11">TSA40</strain>
    </source>
</reference>
<dbReference type="GO" id="GO:0019631">
    <property type="term" value="P:quinate catabolic process"/>
    <property type="evidence" value="ECO:0007669"/>
    <property type="project" value="TreeGrafter"/>
</dbReference>
<dbReference type="GO" id="GO:0003855">
    <property type="term" value="F:3-dehydroquinate dehydratase activity"/>
    <property type="evidence" value="ECO:0007669"/>
    <property type="project" value="UniProtKB-UniRule"/>
</dbReference>
<keyword evidence="7" id="KW-0028">Amino-acid biosynthesis</keyword>
<dbReference type="Pfam" id="PF01220">
    <property type="entry name" value="DHquinase_II"/>
    <property type="match status" value="1"/>
</dbReference>